<comment type="caution">
    <text evidence="5">The sequence shown here is derived from an EMBL/GenBank/DDBJ whole genome shotgun (WGS) entry which is preliminary data.</text>
</comment>
<dbReference type="AlphaFoldDB" id="A0A4S4NRI9"/>
<dbReference type="Proteomes" id="UP000308528">
    <property type="component" value="Unassembled WGS sequence"/>
</dbReference>
<dbReference type="PANTHER" id="PTHR48081:SF6">
    <property type="entry name" value="PEPTIDASE S9 PROLYL OLIGOPEPTIDASE CATALYTIC DOMAIN-CONTAINING PROTEIN"/>
    <property type="match status" value="1"/>
</dbReference>
<evidence type="ECO:0000256" key="1">
    <source>
        <dbReference type="ARBA" id="ARBA00022801"/>
    </source>
</evidence>
<evidence type="ECO:0000313" key="6">
    <source>
        <dbReference type="Proteomes" id="UP000308528"/>
    </source>
</evidence>
<dbReference type="Pfam" id="PF20434">
    <property type="entry name" value="BD-FAE"/>
    <property type="match status" value="1"/>
</dbReference>
<protein>
    <submittedName>
        <fullName evidence="5">Alpha/beta hydrolase</fullName>
    </submittedName>
</protein>
<proteinExistence type="predicted"/>
<dbReference type="PANTHER" id="PTHR48081">
    <property type="entry name" value="AB HYDROLASE SUPERFAMILY PROTEIN C4A8.06C"/>
    <property type="match status" value="1"/>
</dbReference>
<dbReference type="Gene3D" id="3.40.50.1820">
    <property type="entry name" value="alpha/beta hydrolase"/>
    <property type="match status" value="1"/>
</dbReference>
<dbReference type="SUPFAM" id="SSF53474">
    <property type="entry name" value="alpha/beta-Hydrolases"/>
    <property type="match status" value="1"/>
</dbReference>
<keyword evidence="6" id="KW-1185">Reference proteome</keyword>
<dbReference type="InterPro" id="IPR050300">
    <property type="entry name" value="GDXG_lipolytic_enzyme"/>
</dbReference>
<feature type="chain" id="PRO_5020647994" evidence="3">
    <location>
        <begin position="19"/>
        <end position="298"/>
    </location>
</feature>
<gene>
    <name evidence="5" type="ORF">E4021_04300</name>
</gene>
<evidence type="ECO:0000256" key="2">
    <source>
        <dbReference type="SAM" id="MobiDB-lite"/>
    </source>
</evidence>
<keyword evidence="3" id="KW-0732">Signal</keyword>
<name>A0A4S4NRI9_9BACT</name>
<evidence type="ECO:0000259" key="4">
    <source>
        <dbReference type="Pfam" id="PF20434"/>
    </source>
</evidence>
<dbReference type="EMBL" id="SRSF01000001">
    <property type="protein sequence ID" value="THH41817.1"/>
    <property type="molecule type" value="Genomic_DNA"/>
</dbReference>
<feature type="domain" description="BD-FAE-like" evidence="4">
    <location>
        <begin position="70"/>
        <end position="255"/>
    </location>
</feature>
<dbReference type="OrthoDB" id="9794725at2"/>
<dbReference type="GO" id="GO:0016787">
    <property type="term" value="F:hydrolase activity"/>
    <property type="evidence" value="ECO:0007669"/>
    <property type="project" value="UniProtKB-KW"/>
</dbReference>
<organism evidence="5 6">
    <name type="scientific">Neolewinella litorea</name>
    <dbReference type="NCBI Taxonomy" id="2562452"/>
    <lineage>
        <taxon>Bacteria</taxon>
        <taxon>Pseudomonadati</taxon>
        <taxon>Bacteroidota</taxon>
        <taxon>Saprospiria</taxon>
        <taxon>Saprospirales</taxon>
        <taxon>Lewinellaceae</taxon>
        <taxon>Neolewinella</taxon>
    </lineage>
</organism>
<accession>A0A4S4NRI9</accession>
<reference evidence="5 6" key="1">
    <citation type="submission" date="2019-04" db="EMBL/GenBank/DDBJ databases">
        <title>Lewinella litorea sp. nov., isolated from a marine sand.</title>
        <authorList>
            <person name="Yoon J.-H."/>
        </authorList>
    </citation>
    <scope>NUCLEOTIDE SEQUENCE [LARGE SCALE GENOMIC DNA]</scope>
    <source>
        <strain evidence="5 6">HSMS-39</strain>
    </source>
</reference>
<sequence>MYHLLLLALFFSTAPVLAQETRPLYPGEVPNSRPVPDPETTEQRPSGGRAISKVAVPELTAYRPAHPNGRAVIICPGGGYARLAYDKEGVWVAERLAADSITAFVLKYRIPQDATNVDKSLAPLMDAQQAIRTVRQNAAAYGVDPHQIGIMGFSAGGHLAATAATRFSLPADPNETDTTSVRPDFVALLYPVVSFDSTITHTGSRRNLIGDLPGEAQVHLFSADEQVGPQTPPAFLVHAADDRAVPVQNSLRFYENCLRNEVPVEMHLYPSGGHGFGLRNPTTPDDWMERFTNWLRIL</sequence>
<dbReference type="InterPro" id="IPR029058">
    <property type="entry name" value="AB_hydrolase_fold"/>
</dbReference>
<feature type="signal peptide" evidence="3">
    <location>
        <begin position="1"/>
        <end position="18"/>
    </location>
</feature>
<evidence type="ECO:0000313" key="5">
    <source>
        <dbReference type="EMBL" id="THH41817.1"/>
    </source>
</evidence>
<feature type="region of interest" description="Disordered" evidence="2">
    <location>
        <begin position="24"/>
        <end position="50"/>
    </location>
</feature>
<keyword evidence="1 5" id="KW-0378">Hydrolase</keyword>
<evidence type="ECO:0000256" key="3">
    <source>
        <dbReference type="SAM" id="SignalP"/>
    </source>
</evidence>
<dbReference type="InterPro" id="IPR049492">
    <property type="entry name" value="BD-FAE-like_dom"/>
</dbReference>
<dbReference type="RefSeq" id="WP_136456678.1">
    <property type="nucleotide sequence ID" value="NZ_SRSF01000001.1"/>
</dbReference>